<proteinExistence type="predicted"/>
<dbReference type="Proteomes" id="UP000314294">
    <property type="component" value="Unassembled WGS sequence"/>
</dbReference>
<comment type="caution">
    <text evidence="1">The sequence shown here is derived from an EMBL/GenBank/DDBJ whole genome shotgun (WGS) entry which is preliminary data.</text>
</comment>
<keyword evidence="2" id="KW-1185">Reference proteome</keyword>
<evidence type="ECO:0000313" key="2">
    <source>
        <dbReference type="Proteomes" id="UP000314294"/>
    </source>
</evidence>
<protein>
    <submittedName>
        <fullName evidence="1">Uncharacterized protein</fullName>
    </submittedName>
</protein>
<evidence type="ECO:0000313" key="1">
    <source>
        <dbReference type="EMBL" id="TNN67099.1"/>
    </source>
</evidence>
<sequence>MLNAELLICDQPKTIPPRRIQTDDVVGTGCRRMDDVVGTGCRRMDDIVGTGCRRMDDVVGTGCRRMDDVVGTGCKHMTLWGPHGVVRTAWRRGDRL</sequence>
<dbReference type="AlphaFoldDB" id="A0A4Z2HMJ8"/>
<accession>A0A4Z2HMJ8</accession>
<gene>
    <name evidence="1" type="ORF">EYF80_022629</name>
</gene>
<organism evidence="1 2">
    <name type="scientific">Liparis tanakae</name>
    <name type="common">Tanaka's snailfish</name>
    <dbReference type="NCBI Taxonomy" id="230148"/>
    <lineage>
        <taxon>Eukaryota</taxon>
        <taxon>Metazoa</taxon>
        <taxon>Chordata</taxon>
        <taxon>Craniata</taxon>
        <taxon>Vertebrata</taxon>
        <taxon>Euteleostomi</taxon>
        <taxon>Actinopterygii</taxon>
        <taxon>Neopterygii</taxon>
        <taxon>Teleostei</taxon>
        <taxon>Neoteleostei</taxon>
        <taxon>Acanthomorphata</taxon>
        <taxon>Eupercaria</taxon>
        <taxon>Perciformes</taxon>
        <taxon>Cottioidei</taxon>
        <taxon>Cottales</taxon>
        <taxon>Liparidae</taxon>
        <taxon>Liparis</taxon>
    </lineage>
</organism>
<name>A0A4Z2HMJ8_9TELE</name>
<dbReference type="EMBL" id="SRLO01000209">
    <property type="protein sequence ID" value="TNN67099.1"/>
    <property type="molecule type" value="Genomic_DNA"/>
</dbReference>
<reference evidence="1 2" key="1">
    <citation type="submission" date="2019-03" db="EMBL/GenBank/DDBJ databases">
        <title>First draft genome of Liparis tanakae, snailfish: a comprehensive survey of snailfish specific genes.</title>
        <authorList>
            <person name="Kim W."/>
            <person name="Song I."/>
            <person name="Jeong J.-H."/>
            <person name="Kim D."/>
            <person name="Kim S."/>
            <person name="Ryu S."/>
            <person name="Song J.Y."/>
            <person name="Lee S.K."/>
        </authorList>
    </citation>
    <scope>NUCLEOTIDE SEQUENCE [LARGE SCALE GENOMIC DNA]</scope>
    <source>
        <tissue evidence="1">Muscle</tissue>
    </source>
</reference>